<gene>
    <name evidence="2" type="ORF">Ae201684_005876</name>
</gene>
<dbReference type="VEuPathDB" id="FungiDB:AeMF1_001169"/>
<protein>
    <recommendedName>
        <fullName evidence="4">Pentacotripeptide-repeat region of PRORP domain-containing protein</fullName>
    </recommendedName>
</protein>
<evidence type="ECO:0000313" key="2">
    <source>
        <dbReference type="EMBL" id="KAF0738319.1"/>
    </source>
</evidence>
<evidence type="ECO:0000313" key="3">
    <source>
        <dbReference type="Proteomes" id="UP000481153"/>
    </source>
</evidence>
<feature type="region of interest" description="Disordered" evidence="1">
    <location>
        <begin position="258"/>
        <end position="302"/>
    </location>
</feature>
<keyword evidence="3" id="KW-1185">Reference proteome</keyword>
<accession>A0A6G0XDR9</accession>
<feature type="compositionally biased region" description="Acidic residues" evidence="1">
    <location>
        <begin position="264"/>
        <end position="291"/>
    </location>
</feature>
<sequence length="302" mass="32900">MLSRVAARLIAAPAVRGVAARGLATNAPVAVQRPKHTGPPTLQSTVAEIKYLGTVYSIAASATQLSKEKLEFVVREIKSEKDLTLAREALELYERNYLHIPKHCTGTFVSKCIKNGQADLALDWMANSPSLSKYIVNGTSANLISHYAETGELEKGLKVAEIVKQHKMELSAKVYNALISLCKKQGKMDLAIQFATEACHAKMMNAHGFLLLLDGLSDSELEKTIPLVKSLIHLGDVYTNAKLRELLHEDSAATPVISNAASAEVEDVEQVEADDEEEGDADEEEIQDESADDKQTEDSKQA</sequence>
<evidence type="ECO:0000256" key="1">
    <source>
        <dbReference type="SAM" id="MobiDB-lite"/>
    </source>
</evidence>
<dbReference type="EMBL" id="VJMJ01000077">
    <property type="protein sequence ID" value="KAF0738319.1"/>
    <property type="molecule type" value="Genomic_DNA"/>
</dbReference>
<comment type="caution">
    <text evidence="2">The sequence shown here is derived from an EMBL/GenBank/DDBJ whole genome shotgun (WGS) entry which is preliminary data.</text>
</comment>
<feature type="compositionally biased region" description="Basic and acidic residues" evidence="1">
    <location>
        <begin position="292"/>
        <end position="302"/>
    </location>
</feature>
<organism evidence="2 3">
    <name type="scientific">Aphanomyces euteiches</name>
    <dbReference type="NCBI Taxonomy" id="100861"/>
    <lineage>
        <taxon>Eukaryota</taxon>
        <taxon>Sar</taxon>
        <taxon>Stramenopiles</taxon>
        <taxon>Oomycota</taxon>
        <taxon>Saprolegniomycetes</taxon>
        <taxon>Saprolegniales</taxon>
        <taxon>Verrucalvaceae</taxon>
        <taxon>Aphanomyces</taxon>
    </lineage>
</organism>
<name>A0A6G0XDR9_9STRA</name>
<dbReference type="Gene3D" id="1.25.40.10">
    <property type="entry name" value="Tetratricopeptide repeat domain"/>
    <property type="match status" value="1"/>
</dbReference>
<reference evidence="2 3" key="1">
    <citation type="submission" date="2019-07" db="EMBL/GenBank/DDBJ databases">
        <title>Genomics analysis of Aphanomyces spp. identifies a new class of oomycete effector associated with host adaptation.</title>
        <authorList>
            <person name="Gaulin E."/>
        </authorList>
    </citation>
    <scope>NUCLEOTIDE SEQUENCE [LARGE SCALE GENOMIC DNA]</scope>
    <source>
        <strain evidence="2 3">ATCC 201684</strain>
    </source>
</reference>
<proteinExistence type="predicted"/>
<dbReference type="AlphaFoldDB" id="A0A6G0XDR9"/>
<evidence type="ECO:0008006" key="4">
    <source>
        <dbReference type="Google" id="ProtNLM"/>
    </source>
</evidence>
<dbReference type="Proteomes" id="UP000481153">
    <property type="component" value="Unassembled WGS sequence"/>
</dbReference>
<dbReference type="InterPro" id="IPR011990">
    <property type="entry name" value="TPR-like_helical_dom_sf"/>
</dbReference>